<evidence type="ECO:0000313" key="1">
    <source>
        <dbReference type="EMBL" id="MEE3716867.1"/>
    </source>
</evidence>
<gene>
    <name evidence="1" type="ORF">V2H45_08935</name>
</gene>
<comment type="caution">
    <text evidence="1">The sequence shown here is derived from an EMBL/GenBank/DDBJ whole genome shotgun (WGS) entry which is preliminary data.</text>
</comment>
<name>A0AAW9PVH7_9CYAN</name>
<dbReference type="InterPro" id="IPR021373">
    <property type="entry name" value="DUF2993"/>
</dbReference>
<protein>
    <submittedName>
        <fullName evidence="1">DUF2993 domain-containing protein</fullName>
    </submittedName>
</protein>
<dbReference type="AlphaFoldDB" id="A0AAW9PVH7"/>
<dbReference type="RefSeq" id="WP_330483295.1">
    <property type="nucleotide sequence ID" value="NZ_JAZBJZ010000027.1"/>
</dbReference>
<keyword evidence="2" id="KW-1185">Reference proteome</keyword>
<dbReference type="EMBL" id="JAZBJZ010000027">
    <property type="protein sequence ID" value="MEE3716867.1"/>
    <property type="molecule type" value="Genomic_DNA"/>
</dbReference>
<sequence length="274" mass="29926">MELIAGILTTLLGLAGTPGIVIDRVAADTLRNQLSCAETLEVRVDNAPNYQLLQGKVDRIRLAGRGLCILPYLRVEAVDLETDPISIEPSSIQSGKLVLRQPLQAAVRVVLKSEDLNQALRSPTIANSFKGIKIDMSSSGTGKTEIFDLVNPEIKFLNDNRIQLSTKLQPVPANPNVPQSQQKPPLDVVIEAGLQIVDGTRLKLIDPEINLQGAKVPRQITHAFAKGINKVVNLDQLEELGIIARVLKLEITDGKLQVIGFARMDSIEKLESRK</sequence>
<organism evidence="1 2">
    <name type="scientific">Tumidithrix elongata BACA0141</name>
    <dbReference type="NCBI Taxonomy" id="2716417"/>
    <lineage>
        <taxon>Bacteria</taxon>
        <taxon>Bacillati</taxon>
        <taxon>Cyanobacteriota</taxon>
        <taxon>Cyanophyceae</taxon>
        <taxon>Pseudanabaenales</taxon>
        <taxon>Pseudanabaenaceae</taxon>
        <taxon>Tumidithrix</taxon>
        <taxon>Tumidithrix elongata</taxon>
    </lineage>
</organism>
<proteinExistence type="predicted"/>
<dbReference type="Pfam" id="PF11209">
    <property type="entry name" value="LmeA"/>
    <property type="match status" value="1"/>
</dbReference>
<evidence type="ECO:0000313" key="2">
    <source>
        <dbReference type="Proteomes" id="UP001333818"/>
    </source>
</evidence>
<dbReference type="Proteomes" id="UP001333818">
    <property type="component" value="Unassembled WGS sequence"/>
</dbReference>
<accession>A0AAW9PVH7</accession>
<reference evidence="1" key="1">
    <citation type="submission" date="2024-01" db="EMBL/GenBank/DDBJ databases">
        <title>Bank of Algae and Cyanobacteria of the Azores (BACA) strain genomes.</title>
        <authorList>
            <person name="Luz R."/>
            <person name="Cordeiro R."/>
            <person name="Fonseca A."/>
            <person name="Goncalves V."/>
        </authorList>
    </citation>
    <scope>NUCLEOTIDE SEQUENCE</scope>
    <source>
        <strain evidence="1">BACA0141</strain>
    </source>
</reference>